<sequence>MGKNIVNRFSILVFILLSACAPARIFNVADPGTGDFWIQFLLRGSADHDPSLHDTFREDSPHSLELDWTLAIGSPNSMVNGQDLVVDQNGFIYVLAGTDGGIYIPQAIGTEDIIVGKYDSQRNEIWTQQLGAANARLESVGLTVDSNGNVYVTGNTYDDGFLIRPVASSLDMFIIKFNADGTRGWTAQTGAIGPDFLTNPRGICVDTFGNTYVVGESNGPFGGPEVGGDNGFIVKFDSNGNQVWARQLSIRNALIQPKAVAFDGFSGDIYMVGTSARVNFETYTAAGIGLSDLFILKYDGDNGNRSFFAQLGFPLKNVEGNFITVDPMGNVFVGGQSNADFGSGADGTANLGTLVKYNSLGVRQWIRQFGPKRGLQIKTGINKLTTDVHGNVYSTGITNANILDENKAALSQNEVFLTKHDPFGRIEWARQFGTPVVGIIWPAGIGVDLKGNLYFAGNTDRGLDWLPRVGMVDLFISKYK</sequence>
<dbReference type="Pfam" id="PF06739">
    <property type="entry name" value="SBBP"/>
    <property type="match status" value="6"/>
</dbReference>
<dbReference type="InterPro" id="IPR010620">
    <property type="entry name" value="SBBP_repeat"/>
</dbReference>
<protein>
    <submittedName>
        <fullName evidence="2">Beta-propeller repeat protein</fullName>
    </submittedName>
</protein>
<dbReference type="Gene3D" id="2.120.10.30">
    <property type="entry name" value="TolB, C-terminal domain"/>
    <property type="match status" value="1"/>
</dbReference>
<dbReference type="PANTHER" id="PTHR35580">
    <property type="entry name" value="CELL SURFACE GLYCOPROTEIN (S-LAYER PROTEIN)-LIKE PROTEIN"/>
    <property type="match status" value="1"/>
</dbReference>
<accession>T0GYH2</accession>
<evidence type="ECO:0000313" key="3">
    <source>
        <dbReference type="Proteomes" id="UP000015445"/>
    </source>
</evidence>
<gene>
    <name evidence="2" type="ORF">LEP1GSC193_4225</name>
</gene>
<dbReference type="Proteomes" id="UP000015445">
    <property type="component" value="Unassembled WGS sequence"/>
</dbReference>
<dbReference type="AlphaFoldDB" id="T0GYH2"/>
<dbReference type="InterPro" id="IPR052918">
    <property type="entry name" value="Motility_Chemotaxis_Reg"/>
</dbReference>
<dbReference type="Gene3D" id="2.40.10.500">
    <property type="match status" value="1"/>
</dbReference>
<feature type="signal peptide" evidence="1">
    <location>
        <begin position="1"/>
        <end position="23"/>
    </location>
</feature>
<dbReference type="PANTHER" id="PTHR35580:SF1">
    <property type="entry name" value="PHYTASE-LIKE DOMAIN-CONTAINING PROTEIN"/>
    <property type="match status" value="1"/>
</dbReference>
<comment type="caution">
    <text evidence="2">The sequence shown here is derived from an EMBL/GenBank/DDBJ whole genome shotgun (WGS) entry which is preliminary data.</text>
</comment>
<reference evidence="2" key="1">
    <citation type="submission" date="2013-05" db="EMBL/GenBank/DDBJ databases">
        <authorList>
            <person name="Harkins D.M."/>
            <person name="Durkin A.S."/>
            <person name="Brinkac L.M."/>
            <person name="Haft D.H."/>
            <person name="Selengut J.D."/>
            <person name="Sanka R."/>
            <person name="DePew J."/>
            <person name="Purushe J."/>
            <person name="Galloway R.L."/>
            <person name="Vinetz J.M."/>
            <person name="Sutton G.G."/>
            <person name="Nierman W.C."/>
            <person name="Fouts D.E."/>
        </authorList>
    </citation>
    <scope>NUCLEOTIDE SEQUENCE [LARGE SCALE GENOMIC DNA]</scope>
    <source>
        <strain evidence="2">80-412</strain>
    </source>
</reference>
<dbReference type="SUPFAM" id="SSF101898">
    <property type="entry name" value="NHL repeat"/>
    <property type="match status" value="1"/>
</dbReference>
<name>T0GYH2_9LEPT</name>
<organism evidence="2 3">
    <name type="scientific">Leptospira alstonii serovar Pingchang str. 80-412</name>
    <dbReference type="NCBI Taxonomy" id="1218564"/>
    <lineage>
        <taxon>Bacteria</taxon>
        <taxon>Pseudomonadati</taxon>
        <taxon>Spirochaetota</taxon>
        <taxon>Spirochaetia</taxon>
        <taxon>Leptospirales</taxon>
        <taxon>Leptospiraceae</taxon>
        <taxon>Leptospira</taxon>
    </lineage>
</organism>
<evidence type="ECO:0000313" key="2">
    <source>
        <dbReference type="EMBL" id="EQA78334.1"/>
    </source>
</evidence>
<feature type="chain" id="PRO_5004576111" evidence="1">
    <location>
        <begin position="24"/>
        <end position="480"/>
    </location>
</feature>
<dbReference type="NCBIfam" id="NF047494">
    <property type="entry name" value="Lepto_SBBP_lipo"/>
    <property type="match status" value="1"/>
</dbReference>
<dbReference type="InterPro" id="IPR011042">
    <property type="entry name" value="6-blade_b-propeller_TolB-like"/>
</dbReference>
<proteinExistence type="predicted"/>
<keyword evidence="3" id="KW-1185">Reference proteome</keyword>
<dbReference type="PROSITE" id="PS51257">
    <property type="entry name" value="PROKAR_LIPOPROTEIN"/>
    <property type="match status" value="1"/>
</dbReference>
<keyword evidence="1" id="KW-0732">Signal</keyword>
<dbReference type="EMBL" id="AOHD02000066">
    <property type="protein sequence ID" value="EQA78334.1"/>
    <property type="molecule type" value="Genomic_DNA"/>
</dbReference>
<evidence type="ECO:0000256" key="1">
    <source>
        <dbReference type="SAM" id="SignalP"/>
    </source>
</evidence>